<dbReference type="AlphaFoldDB" id="A0A644W1S1"/>
<evidence type="ECO:0000313" key="4">
    <source>
        <dbReference type="EMBL" id="MPL97380.1"/>
    </source>
</evidence>
<comment type="caution">
    <text evidence="4">The sequence shown here is derived from an EMBL/GenBank/DDBJ whole genome shotgun (WGS) entry which is preliminary data.</text>
</comment>
<dbReference type="PANTHER" id="PTHR21666:SF286">
    <property type="entry name" value="LIPOPROTEIN NLPD"/>
    <property type="match status" value="1"/>
</dbReference>
<protein>
    <recommendedName>
        <fullName evidence="3">M23ase beta-sheet core domain-containing protein</fullName>
    </recommendedName>
</protein>
<keyword evidence="1" id="KW-0175">Coiled coil</keyword>
<reference evidence="4" key="1">
    <citation type="submission" date="2019-08" db="EMBL/GenBank/DDBJ databases">
        <authorList>
            <person name="Kucharzyk K."/>
            <person name="Murdoch R.W."/>
            <person name="Higgins S."/>
            <person name="Loffler F."/>
        </authorList>
    </citation>
    <scope>NUCLEOTIDE SEQUENCE</scope>
</reference>
<keyword evidence="2" id="KW-1133">Transmembrane helix</keyword>
<dbReference type="CDD" id="cd12797">
    <property type="entry name" value="M23_peptidase"/>
    <property type="match status" value="1"/>
</dbReference>
<feature type="domain" description="M23ase beta-sheet core" evidence="3">
    <location>
        <begin position="199"/>
        <end position="294"/>
    </location>
</feature>
<keyword evidence="2" id="KW-0812">Transmembrane</keyword>
<dbReference type="GO" id="GO:0004222">
    <property type="term" value="F:metalloendopeptidase activity"/>
    <property type="evidence" value="ECO:0007669"/>
    <property type="project" value="TreeGrafter"/>
</dbReference>
<feature type="coiled-coil region" evidence="1">
    <location>
        <begin position="56"/>
        <end position="90"/>
    </location>
</feature>
<accession>A0A644W1S1</accession>
<evidence type="ECO:0000256" key="1">
    <source>
        <dbReference type="SAM" id="Coils"/>
    </source>
</evidence>
<evidence type="ECO:0000256" key="2">
    <source>
        <dbReference type="SAM" id="Phobius"/>
    </source>
</evidence>
<feature type="transmembrane region" description="Helical" evidence="2">
    <location>
        <begin position="29"/>
        <end position="51"/>
    </location>
</feature>
<dbReference type="FunFam" id="2.70.70.10:FF:000006">
    <property type="entry name" value="M23 family peptidase"/>
    <property type="match status" value="1"/>
</dbReference>
<dbReference type="InterPro" id="IPR011055">
    <property type="entry name" value="Dup_hybrid_motif"/>
</dbReference>
<keyword evidence="2" id="KW-0472">Membrane</keyword>
<organism evidence="4">
    <name type="scientific">bioreactor metagenome</name>
    <dbReference type="NCBI Taxonomy" id="1076179"/>
    <lineage>
        <taxon>unclassified sequences</taxon>
        <taxon>metagenomes</taxon>
        <taxon>ecological metagenomes</taxon>
    </lineage>
</organism>
<dbReference type="Pfam" id="PF01551">
    <property type="entry name" value="Peptidase_M23"/>
    <property type="match status" value="1"/>
</dbReference>
<evidence type="ECO:0000259" key="3">
    <source>
        <dbReference type="Pfam" id="PF01551"/>
    </source>
</evidence>
<dbReference type="InterPro" id="IPR016047">
    <property type="entry name" value="M23ase_b-sheet_dom"/>
</dbReference>
<gene>
    <name evidence="4" type="ORF">SDC9_43570</name>
</gene>
<name>A0A644W1S1_9ZZZZ</name>
<sequence length="322" mass="37175">MAKKKYYFNPETLSYEETDNTLLFKLKRLLIHLFSGVSLGVVFFFIFVSLVSSPEEVQLIQEKNRLHAQYKLLERNMDEMSEILSDLQQRDDNLYRVIFQADPIPYSIRKSTAGNAEYYRQLLSMTNSEIAVSTTQKYNELKKQLYIQSKSYDELVKLASNQEEMLKHIPAIQPILNKDLTRTASGFGWRIDPVYRTRRFHEGMDFTAPIGTEIYATGNGTVRLAGWRQGYGNTVEINHGFGYKTLYGHMHQIRVRVGQKVNRGDVIGTVGNTGKSTGPHLHYEVHLRGKVMNPQQFYFLDLSPEEYDQMVQLSNNAGQMFD</sequence>
<dbReference type="InterPro" id="IPR050570">
    <property type="entry name" value="Cell_wall_metabolism_enzyme"/>
</dbReference>
<dbReference type="Gene3D" id="2.70.70.10">
    <property type="entry name" value="Glucose Permease (Domain IIA)"/>
    <property type="match status" value="1"/>
</dbReference>
<proteinExistence type="predicted"/>
<dbReference type="EMBL" id="VSSQ01000552">
    <property type="protein sequence ID" value="MPL97380.1"/>
    <property type="molecule type" value="Genomic_DNA"/>
</dbReference>
<dbReference type="PANTHER" id="PTHR21666">
    <property type="entry name" value="PEPTIDASE-RELATED"/>
    <property type="match status" value="1"/>
</dbReference>
<dbReference type="SUPFAM" id="SSF51261">
    <property type="entry name" value="Duplicated hybrid motif"/>
    <property type="match status" value="1"/>
</dbReference>